<dbReference type="PANTHER" id="PTHR23131">
    <property type="entry name" value="ENDORIBONUCLEASE LACTB2"/>
    <property type="match status" value="1"/>
</dbReference>
<dbReference type="PANTHER" id="PTHR23131:SF0">
    <property type="entry name" value="ENDORIBONUCLEASE LACTB2"/>
    <property type="match status" value="1"/>
</dbReference>
<dbReference type="RefSeq" id="WP_118963002.1">
    <property type="nucleotide sequence ID" value="NZ_CP023036.1"/>
</dbReference>
<dbReference type="GO" id="GO:0016787">
    <property type="term" value="F:hydrolase activity"/>
    <property type="evidence" value="ECO:0007669"/>
    <property type="project" value="UniProtKB-KW"/>
</dbReference>
<dbReference type="Gene3D" id="1.10.10.10">
    <property type="entry name" value="Winged helix-like DNA-binding domain superfamily/Winged helix DNA-binding domain"/>
    <property type="match status" value="1"/>
</dbReference>
<dbReference type="InterPro" id="IPR001279">
    <property type="entry name" value="Metallo-B-lactamas"/>
</dbReference>
<evidence type="ECO:0000313" key="4">
    <source>
        <dbReference type="Proteomes" id="UP000264120"/>
    </source>
</evidence>
<proteinExistence type="predicted"/>
<dbReference type="OrthoDB" id="9802991at2"/>
<feature type="compositionally biased region" description="Basic and acidic residues" evidence="1">
    <location>
        <begin position="1"/>
        <end position="11"/>
    </location>
</feature>
<dbReference type="Proteomes" id="UP000264120">
    <property type="component" value="Chromosome"/>
</dbReference>
<evidence type="ECO:0000256" key="1">
    <source>
        <dbReference type="SAM" id="MobiDB-lite"/>
    </source>
</evidence>
<dbReference type="EMBL" id="CP023036">
    <property type="protein sequence ID" value="AXY22755.1"/>
    <property type="molecule type" value="Genomic_DNA"/>
</dbReference>
<protein>
    <submittedName>
        <fullName evidence="3">Hydroxyacylglutathione hydrolase</fullName>
    </submittedName>
</protein>
<feature type="domain" description="Metallo-beta-lactamase" evidence="2">
    <location>
        <begin position="50"/>
        <end position="206"/>
    </location>
</feature>
<dbReference type="SUPFAM" id="SSF56281">
    <property type="entry name" value="Metallo-hydrolase/oxidoreductase"/>
    <property type="match status" value="1"/>
</dbReference>
<organism evidence="3 4">
    <name type="scientific">Komagataeibacter saccharivorans</name>
    <dbReference type="NCBI Taxonomy" id="265959"/>
    <lineage>
        <taxon>Bacteria</taxon>
        <taxon>Pseudomonadati</taxon>
        <taxon>Pseudomonadota</taxon>
        <taxon>Alphaproteobacteria</taxon>
        <taxon>Acetobacterales</taxon>
        <taxon>Acetobacteraceae</taxon>
        <taxon>Komagataeibacter</taxon>
    </lineage>
</organism>
<dbReference type="CDD" id="cd16278">
    <property type="entry name" value="metallo-hydrolase-like_MBL-fold"/>
    <property type="match status" value="1"/>
</dbReference>
<evidence type="ECO:0000313" key="3">
    <source>
        <dbReference type="EMBL" id="AXY22755.1"/>
    </source>
</evidence>
<accession>A0A347WD12</accession>
<evidence type="ECO:0000259" key="2">
    <source>
        <dbReference type="SMART" id="SM00849"/>
    </source>
</evidence>
<dbReference type="KEGG" id="ksc:CD178_01995"/>
<gene>
    <name evidence="3" type="ORF">CD178_01995</name>
</gene>
<dbReference type="Gene3D" id="3.60.15.10">
    <property type="entry name" value="Ribonuclease Z/Hydroxyacylglutathione hydrolase-like"/>
    <property type="match status" value="1"/>
</dbReference>
<sequence length="293" mass="31978">MSAPLAEDRVASRNGWRISEPPPPYGVVLPQSATIRRVVAHNPGPMTGNGTNSWLVDHDAGCAIIDPGSSAPAHLDALVRAAGDRRVTHIILTHTHHDHLDGARPLGARLGVPVCGFHLSAEPEFTPDIGLHDGDRIAGLRVLHTPGHATDHICLETADGIIFTGDHVMGWSTTMVPPAPYGSVRQFLDSMDYLLRRESHLLLPAHGPAIPHVKTCIEGLVAHRIAREESILALLPDSPRTLDEIVDSMYHNLRPGLRRAARLNLHAHLEKLLEDGKITLLENQWARITPRSE</sequence>
<dbReference type="Pfam" id="PF17778">
    <property type="entry name" value="WHD_BLACT"/>
    <property type="match status" value="1"/>
</dbReference>
<keyword evidence="3" id="KW-0378">Hydrolase</keyword>
<dbReference type="AlphaFoldDB" id="A0A347WD12"/>
<name>A0A347WD12_9PROT</name>
<feature type="region of interest" description="Disordered" evidence="1">
    <location>
        <begin position="1"/>
        <end position="23"/>
    </location>
</feature>
<keyword evidence="4" id="KW-1185">Reference proteome</keyword>
<dbReference type="SMART" id="SM00849">
    <property type="entry name" value="Lactamase_B"/>
    <property type="match status" value="1"/>
</dbReference>
<reference evidence="3 4" key="1">
    <citation type="submission" date="2017-08" db="EMBL/GenBank/DDBJ databases">
        <title>Complete genome sequence of Gluconacetobacter saccharivorans CV1 isolated from Fermented Vinegar.</title>
        <authorList>
            <person name="Kim S.-Y."/>
        </authorList>
    </citation>
    <scope>NUCLEOTIDE SEQUENCE [LARGE SCALE GENOMIC DNA]</scope>
    <source>
        <strain evidence="3 4">CV1</strain>
    </source>
</reference>
<dbReference type="InterPro" id="IPR041516">
    <property type="entry name" value="LACTB2_WH"/>
</dbReference>
<dbReference type="Pfam" id="PF00753">
    <property type="entry name" value="Lactamase_B"/>
    <property type="match status" value="1"/>
</dbReference>
<dbReference type="InterPro" id="IPR050662">
    <property type="entry name" value="Sec-metab_biosynth-thioest"/>
</dbReference>
<dbReference type="InterPro" id="IPR036866">
    <property type="entry name" value="RibonucZ/Hydroxyglut_hydro"/>
</dbReference>
<dbReference type="InterPro" id="IPR036388">
    <property type="entry name" value="WH-like_DNA-bd_sf"/>
</dbReference>